<dbReference type="GO" id="GO:0030976">
    <property type="term" value="F:thiamine pyrophosphate binding"/>
    <property type="evidence" value="ECO:0007669"/>
    <property type="project" value="TreeGrafter"/>
</dbReference>
<dbReference type="PANTHER" id="PTHR30006">
    <property type="entry name" value="THIAMINE-BINDING PERIPLASMIC PROTEIN-RELATED"/>
    <property type="match status" value="1"/>
</dbReference>
<evidence type="ECO:0000256" key="3">
    <source>
        <dbReference type="SAM" id="SignalP"/>
    </source>
</evidence>
<dbReference type="GO" id="GO:0015888">
    <property type="term" value="P:thiamine transport"/>
    <property type="evidence" value="ECO:0007669"/>
    <property type="project" value="TreeGrafter"/>
</dbReference>
<keyword evidence="2" id="KW-0479">Metal-binding</keyword>
<dbReference type="PIRSF" id="PIRSF002825">
    <property type="entry name" value="CfbpA"/>
    <property type="match status" value="1"/>
</dbReference>
<proteinExistence type="predicted"/>
<keyword evidence="1 3" id="KW-0732">Signal</keyword>
<reference evidence="4" key="1">
    <citation type="submission" date="2021-03" db="EMBL/GenBank/DDBJ databases">
        <title>Alkalibacter marinus sp. nov., isolated from tidal flat sediment.</title>
        <authorList>
            <person name="Namirimu T."/>
            <person name="Yang J.-A."/>
            <person name="Yang S.-H."/>
            <person name="Kim Y.-J."/>
            <person name="Kwon K.K."/>
        </authorList>
    </citation>
    <scope>NUCLEOTIDE SEQUENCE</scope>
    <source>
        <strain evidence="4">ES005</strain>
    </source>
</reference>
<dbReference type="GO" id="GO:0030975">
    <property type="term" value="F:thiamine binding"/>
    <property type="evidence" value="ECO:0007669"/>
    <property type="project" value="TreeGrafter"/>
</dbReference>
<organism evidence="4 5">
    <name type="scientific">Alkalibacter rhizosphaerae</name>
    <dbReference type="NCBI Taxonomy" id="2815577"/>
    <lineage>
        <taxon>Bacteria</taxon>
        <taxon>Bacillati</taxon>
        <taxon>Bacillota</taxon>
        <taxon>Clostridia</taxon>
        <taxon>Eubacteriales</taxon>
        <taxon>Eubacteriaceae</taxon>
        <taxon>Alkalibacter</taxon>
    </lineage>
</organism>
<evidence type="ECO:0000313" key="5">
    <source>
        <dbReference type="Proteomes" id="UP000663499"/>
    </source>
</evidence>
<evidence type="ECO:0000313" key="4">
    <source>
        <dbReference type="EMBL" id="QSX08696.1"/>
    </source>
</evidence>
<evidence type="ECO:0000256" key="2">
    <source>
        <dbReference type="PIRSR" id="PIRSR002825-1"/>
    </source>
</evidence>
<keyword evidence="5" id="KW-1185">Reference proteome</keyword>
<feature type="binding site" evidence="2">
    <location>
        <position position="237"/>
    </location>
    <ligand>
        <name>Fe cation</name>
        <dbReference type="ChEBI" id="CHEBI:24875"/>
    </ligand>
</feature>
<dbReference type="SUPFAM" id="SSF53850">
    <property type="entry name" value="Periplasmic binding protein-like II"/>
    <property type="match status" value="1"/>
</dbReference>
<dbReference type="GO" id="GO:0046872">
    <property type="term" value="F:metal ion binding"/>
    <property type="evidence" value="ECO:0007669"/>
    <property type="project" value="UniProtKB-KW"/>
</dbReference>
<dbReference type="GO" id="GO:0030288">
    <property type="term" value="C:outer membrane-bounded periplasmic space"/>
    <property type="evidence" value="ECO:0007669"/>
    <property type="project" value="TreeGrafter"/>
</dbReference>
<dbReference type="RefSeq" id="WP_207300037.1">
    <property type="nucleotide sequence ID" value="NZ_CP071444.1"/>
</dbReference>
<dbReference type="Proteomes" id="UP000663499">
    <property type="component" value="Chromosome"/>
</dbReference>
<dbReference type="Pfam" id="PF13416">
    <property type="entry name" value="SBP_bac_8"/>
    <property type="match status" value="1"/>
</dbReference>
<dbReference type="AlphaFoldDB" id="A0A974XFA5"/>
<dbReference type="PANTHER" id="PTHR30006:SF2">
    <property type="entry name" value="ABC TRANSPORTER SUBSTRATE-BINDING PROTEIN"/>
    <property type="match status" value="1"/>
</dbReference>
<feature type="chain" id="PRO_5038942318" evidence="3">
    <location>
        <begin position="20"/>
        <end position="347"/>
    </location>
</feature>
<feature type="signal peptide" evidence="3">
    <location>
        <begin position="1"/>
        <end position="19"/>
    </location>
</feature>
<gene>
    <name evidence="4" type="ORF">J0B03_00985</name>
</gene>
<accession>A0A974XFA5</accession>
<evidence type="ECO:0000256" key="1">
    <source>
        <dbReference type="ARBA" id="ARBA00022729"/>
    </source>
</evidence>
<keyword evidence="2" id="KW-0408">Iron</keyword>
<dbReference type="EMBL" id="CP071444">
    <property type="protein sequence ID" value="QSX08696.1"/>
    <property type="molecule type" value="Genomic_DNA"/>
</dbReference>
<dbReference type="InterPro" id="IPR006059">
    <property type="entry name" value="SBP"/>
</dbReference>
<sequence length="347" mass="37891">MKKMVALLLVLMLAFGLVACSSGGDNGDNGDGGGGEEGLTGHLVIYTSEPQDLVTEMLEAFIAANPGVTYELFRSGTGDVKAKLDTELQAGGTDADLIWFADIGYMYNLDEQDLIMHYSPDAAADLPDDYKYNDGMGHEVRAIYAAIAYNTTKVTDPPKDWDDITTEDYRGVVALANPNYSGGAFTTLMAHIQNEDLVGWEWYNKLKAIDAKMEQSNGTLSTKVASGEYEAVVVIDYLPRNAKKDGSPVDYIYPASGAVMVPTPLCIMNTIEEENVEAAKALVDFMFTTDNQKLFVDQGYVPMNSAAAEGTDVPTIDEIEVMPFDLEFYVENSDAVRQEYVRLFGAE</sequence>
<dbReference type="InterPro" id="IPR026045">
    <property type="entry name" value="Ferric-bd"/>
</dbReference>
<protein>
    <submittedName>
        <fullName evidence="4">Extracellular solute-binding protein</fullName>
    </submittedName>
</protein>
<dbReference type="Gene3D" id="3.40.190.10">
    <property type="entry name" value="Periplasmic binding protein-like II"/>
    <property type="match status" value="2"/>
</dbReference>
<name>A0A974XFA5_9FIRM</name>
<dbReference type="PROSITE" id="PS51257">
    <property type="entry name" value="PROKAR_LIPOPROTEIN"/>
    <property type="match status" value="1"/>
</dbReference>
<dbReference type="KEGG" id="alka:J0B03_00985"/>